<dbReference type="OrthoDB" id="1114717at2"/>
<evidence type="ECO:0000313" key="3">
    <source>
        <dbReference type="Proteomes" id="UP000282985"/>
    </source>
</evidence>
<dbReference type="PANTHER" id="PTHR30469">
    <property type="entry name" value="MULTIDRUG RESISTANCE PROTEIN MDTA"/>
    <property type="match status" value="1"/>
</dbReference>
<evidence type="ECO:0000313" key="2">
    <source>
        <dbReference type="EMBL" id="RUT79870.1"/>
    </source>
</evidence>
<comment type="caution">
    <text evidence="2">The sequence shown here is derived from an EMBL/GenBank/DDBJ whole genome shotgun (WGS) entry which is preliminary data.</text>
</comment>
<keyword evidence="3" id="KW-1185">Reference proteome</keyword>
<dbReference type="InterPro" id="IPR058625">
    <property type="entry name" value="MdtA-like_BSH"/>
</dbReference>
<dbReference type="AlphaFoldDB" id="A0A434AZ51"/>
<dbReference type="PANTHER" id="PTHR30469:SF15">
    <property type="entry name" value="HLYD FAMILY OF SECRETION PROTEINS"/>
    <property type="match status" value="1"/>
</dbReference>
<feature type="domain" description="Multidrug resistance protein MdtA-like barrel-sandwich hybrid" evidence="1">
    <location>
        <begin position="68"/>
        <end position="217"/>
    </location>
</feature>
<dbReference type="Pfam" id="PF25917">
    <property type="entry name" value="BSH_RND"/>
    <property type="match status" value="1"/>
</dbReference>
<dbReference type="Gene3D" id="2.40.420.20">
    <property type="match status" value="1"/>
</dbReference>
<dbReference type="GO" id="GO:1990281">
    <property type="term" value="C:efflux pump complex"/>
    <property type="evidence" value="ECO:0007669"/>
    <property type="project" value="TreeGrafter"/>
</dbReference>
<accession>A0A434AZ51</accession>
<evidence type="ECO:0000259" key="1">
    <source>
        <dbReference type="Pfam" id="PF25917"/>
    </source>
</evidence>
<dbReference type="Gene3D" id="2.40.30.170">
    <property type="match status" value="1"/>
</dbReference>
<dbReference type="SUPFAM" id="SSF111369">
    <property type="entry name" value="HlyD-like secretion proteins"/>
    <property type="match status" value="1"/>
</dbReference>
<dbReference type="Gene3D" id="2.40.50.100">
    <property type="match status" value="1"/>
</dbReference>
<dbReference type="GO" id="GO:0015562">
    <property type="term" value="F:efflux transmembrane transporter activity"/>
    <property type="evidence" value="ECO:0007669"/>
    <property type="project" value="TreeGrafter"/>
</dbReference>
<organism evidence="2 3">
    <name type="scientific">Ancylomarina longa</name>
    <dbReference type="NCBI Taxonomy" id="2487017"/>
    <lineage>
        <taxon>Bacteria</taxon>
        <taxon>Pseudomonadati</taxon>
        <taxon>Bacteroidota</taxon>
        <taxon>Bacteroidia</taxon>
        <taxon>Marinilabiliales</taxon>
        <taxon>Marinifilaceae</taxon>
        <taxon>Ancylomarina</taxon>
    </lineage>
</organism>
<sequence>MMKRKSILLGLLVILLSVIITSVLISMKEPPKEKESISRIIKVPVQILKNKTINLQLTAVGNLEAQKKVDVYSEVTGILKAANKSFLEGVRFEKGSTLLLVKNDKYKAEVYSNRSSFMNAIASVLPDLKFDYPESYTAWEKYLSNFDIEKELAPLPQPKNEKEKYFLAGKNIYTNYYNIKSQEKELEKYRLIAPFTGEVIESDIKPGTLVRSGQKLGEFVSTKLYDLLVGVDLNDLNGVAVGNKVDVVSQNISGKWNGVVRRISSKIDEKTQMVNVYITVSGQGLKDGMYLNANIHLNSQAYGVEIPRKLLVKSDCVYLVVKDVVQIQKVKVIQRKENTVVVEGLKDGDLLALKASGIHQGINVSAVFDK</sequence>
<dbReference type="EMBL" id="RJJX01000001">
    <property type="protein sequence ID" value="RUT79870.1"/>
    <property type="molecule type" value="Genomic_DNA"/>
</dbReference>
<proteinExistence type="predicted"/>
<gene>
    <name evidence="2" type="ORF">DLK05_00500</name>
</gene>
<name>A0A434AZ51_9BACT</name>
<protein>
    <submittedName>
        <fullName evidence="2">HlyD family efflux transporter periplasmic adaptor subunit</fullName>
    </submittedName>
</protein>
<dbReference type="Proteomes" id="UP000282985">
    <property type="component" value="Unassembled WGS sequence"/>
</dbReference>
<dbReference type="Gene3D" id="1.10.287.470">
    <property type="entry name" value="Helix hairpin bin"/>
    <property type="match status" value="1"/>
</dbReference>
<reference evidence="2 3" key="1">
    <citation type="submission" date="2018-11" db="EMBL/GenBank/DDBJ databases">
        <title>Parancylomarina longa gen. nov., sp. nov., isolated from sediments of southern Okinawa.</title>
        <authorList>
            <person name="Fu T."/>
        </authorList>
    </citation>
    <scope>NUCLEOTIDE SEQUENCE [LARGE SCALE GENOMIC DNA]</scope>
    <source>
        <strain evidence="2 3">T3-2 S1-C</strain>
    </source>
</reference>
<dbReference type="RefSeq" id="WP_127342009.1">
    <property type="nucleotide sequence ID" value="NZ_RJJX01000001.1"/>
</dbReference>